<dbReference type="GO" id="GO:0046872">
    <property type="term" value="F:metal ion binding"/>
    <property type="evidence" value="ECO:0007669"/>
    <property type="project" value="UniProtKB-KW"/>
</dbReference>
<accession>A0AA36J128</accession>
<dbReference type="PROSITE" id="PS50255">
    <property type="entry name" value="CYTOCHROME_B5_2"/>
    <property type="match status" value="1"/>
</dbReference>
<sequence length="121" mass="13037">MDDQMAYAMAELGDFAAYADCCNVVPVKVFSMAEVAKHNSPEDCWVVLHGHVYDLTKFAKGHVGGANLITDLAGKDGTSVFEASHGENVLNSVRVDCCIGDIDPASVLEEHRAVAKLRERA</sequence>
<evidence type="ECO:0000256" key="3">
    <source>
        <dbReference type="ARBA" id="ARBA00023004"/>
    </source>
</evidence>
<dbReference type="AlphaFoldDB" id="A0AA36J128"/>
<gene>
    <name evidence="6" type="ORF">EVOR1521_LOCUS20784</name>
</gene>
<dbReference type="Pfam" id="PF00173">
    <property type="entry name" value="Cyt-b5"/>
    <property type="match status" value="1"/>
</dbReference>
<dbReference type="SUPFAM" id="SSF55856">
    <property type="entry name" value="Cytochrome b5-like heme/steroid binding domain"/>
    <property type="match status" value="1"/>
</dbReference>
<organism evidence="6 7">
    <name type="scientific">Effrenium voratum</name>
    <dbReference type="NCBI Taxonomy" id="2562239"/>
    <lineage>
        <taxon>Eukaryota</taxon>
        <taxon>Sar</taxon>
        <taxon>Alveolata</taxon>
        <taxon>Dinophyceae</taxon>
        <taxon>Suessiales</taxon>
        <taxon>Symbiodiniaceae</taxon>
        <taxon>Effrenium</taxon>
    </lineage>
</organism>
<feature type="domain" description="Cytochrome b5 heme-binding" evidence="5">
    <location>
        <begin position="27"/>
        <end position="103"/>
    </location>
</feature>
<dbReference type="SMART" id="SM01117">
    <property type="entry name" value="Cyt-b5"/>
    <property type="match status" value="1"/>
</dbReference>
<evidence type="ECO:0000313" key="7">
    <source>
        <dbReference type="Proteomes" id="UP001178507"/>
    </source>
</evidence>
<dbReference type="InterPro" id="IPR036400">
    <property type="entry name" value="Cyt_B5-like_heme/steroid_sf"/>
</dbReference>
<evidence type="ECO:0000256" key="1">
    <source>
        <dbReference type="ARBA" id="ARBA00022617"/>
    </source>
</evidence>
<comment type="caution">
    <text evidence="6">The sequence shown here is derived from an EMBL/GenBank/DDBJ whole genome shotgun (WGS) entry which is preliminary data.</text>
</comment>
<dbReference type="GO" id="GO:0016020">
    <property type="term" value="C:membrane"/>
    <property type="evidence" value="ECO:0007669"/>
    <property type="project" value="TreeGrafter"/>
</dbReference>
<evidence type="ECO:0000256" key="4">
    <source>
        <dbReference type="ARBA" id="ARBA00038168"/>
    </source>
</evidence>
<evidence type="ECO:0000259" key="5">
    <source>
        <dbReference type="PROSITE" id="PS50255"/>
    </source>
</evidence>
<dbReference type="InterPro" id="IPR001199">
    <property type="entry name" value="Cyt_B5-like_heme/steroid-bd"/>
</dbReference>
<dbReference type="InterPro" id="IPR050668">
    <property type="entry name" value="Cytochrome_b5"/>
</dbReference>
<comment type="similarity">
    <text evidence="4">Belongs to the cytochrome b5 family.</text>
</comment>
<keyword evidence="3" id="KW-0408">Iron</keyword>
<proteinExistence type="inferred from homology"/>
<dbReference type="EMBL" id="CAUJNA010003236">
    <property type="protein sequence ID" value="CAJ1396583.1"/>
    <property type="molecule type" value="Genomic_DNA"/>
</dbReference>
<dbReference type="Gene3D" id="3.10.120.10">
    <property type="entry name" value="Cytochrome b5-like heme/steroid binding domain"/>
    <property type="match status" value="1"/>
</dbReference>
<protein>
    <recommendedName>
        <fullName evidence="5">Cytochrome b5 heme-binding domain-containing protein</fullName>
    </recommendedName>
</protein>
<evidence type="ECO:0000256" key="2">
    <source>
        <dbReference type="ARBA" id="ARBA00022723"/>
    </source>
</evidence>
<dbReference type="GO" id="GO:0020037">
    <property type="term" value="F:heme binding"/>
    <property type="evidence" value="ECO:0007669"/>
    <property type="project" value="TreeGrafter"/>
</dbReference>
<evidence type="ECO:0000313" key="6">
    <source>
        <dbReference type="EMBL" id="CAJ1396583.1"/>
    </source>
</evidence>
<dbReference type="Proteomes" id="UP001178507">
    <property type="component" value="Unassembled WGS sequence"/>
</dbReference>
<keyword evidence="2" id="KW-0479">Metal-binding</keyword>
<name>A0AA36J128_9DINO</name>
<keyword evidence="7" id="KW-1185">Reference proteome</keyword>
<dbReference type="PANTHER" id="PTHR19359">
    <property type="entry name" value="CYTOCHROME B5"/>
    <property type="match status" value="1"/>
</dbReference>
<keyword evidence="1" id="KW-0349">Heme</keyword>
<reference evidence="6" key="1">
    <citation type="submission" date="2023-08" db="EMBL/GenBank/DDBJ databases">
        <authorList>
            <person name="Chen Y."/>
            <person name="Shah S."/>
            <person name="Dougan E. K."/>
            <person name="Thang M."/>
            <person name="Chan C."/>
        </authorList>
    </citation>
    <scope>NUCLEOTIDE SEQUENCE</scope>
</reference>